<dbReference type="EMBL" id="JAPDGR010004690">
    <property type="protein sequence ID" value="KAJ2967435.1"/>
    <property type="molecule type" value="Genomic_DNA"/>
</dbReference>
<reference evidence="1" key="1">
    <citation type="submission" date="2022-10" db="EMBL/GenBank/DDBJ databases">
        <title>Genome Sequence of Xylaria curta.</title>
        <authorList>
            <person name="Buettner E."/>
        </authorList>
    </citation>
    <scope>NUCLEOTIDE SEQUENCE</scope>
    <source>
        <strain evidence="1">Babe10</strain>
    </source>
</reference>
<gene>
    <name evidence="1" type="ORF">NUW58_g10454</name>
</gene>
<comment type="caution">
    <text evidence="1">The sequence shown here is derived from an EMBL/GenBank/DDBJ whole genome shotgun (WGS) entry which is preliminary data.</text>
</comment>
<evidence type="ECO:0000313" key="1">
    <source>
        <dbReference type="EMBL" id="KAJ2967435.1"/>
    </source>
</evidence>
<keyword evidence="2" id="KW-1185">Reference proteome</keyword>
<organism evidence="1 2">
    <name type="scientific">Xylaria curta</name>
    <dbReference type="NCBI Taxonomy" id="42375"/>
    <lineage>
        <taxon>Eukaryota</taxon>
        <taxon>Fungi</taxon>
        <taxon>Dikarya</taxon>
        <taxon>Ascomycota</taxon>
        <taxon>Pezizomycotina</taxon>
        <taxon>Sordariomycetes</taxon>
        <taxon>Xylariomycetidae</taxon>
        <taxon>Xylariales</taxon>
        <taxon>Xylariaceae</taxon>
        <taxon>Xylaria</taxon>
    </lineage>
</organism>
<sequence length="409" mass="45173">MTEDKHLANINIDKQNAFNAVNATGGIKSLDEYRKLYDHQWGLTVPEGPYPGMLSNYTSDLLFSMERLSTAPASVARVGANNALLFAVDNAASITGLSLEQLQTQGRLFVIDYLDQKDLPRSSNIKFGAACQAYFYIHTESGDFLPLAIKPNVEGSDLVYTPEDEENDWTLAKLMFNLNDVWFTQWFHLVAGHETAEIVYLAAIRTLSEEHPLMAFLHRLMKLAWAMRHSAEKRLINVGGPVDQLFPWAGSSAGVYTDGLYQSGLGSKFRANYLKTNLKSRGLLDSAFGPKLKSFPFLEDASLVTAEIRTFMKSFVSSYYPTPSDVTSDLELQAWILEAGPAEIKDFPTSVKDVDGIVDIMTHMCYLVAVQHGVLNSNSPVASTASLPLHPLAFYAPLPAEKGVTDVSE</sequence>
<dbReference type="Proteomes" id="UP001143856">
    <property type="component" value="Unassembled WGS sequence"/>
</dbReference>
<accession>A0ACC1MKV1</accession>
<protein>
    <submittedName>
        <fullName evidence="1">Uncharacterized protein</fullName>
    </submittedName>
</protein>
<name>A0ACC1MKV1_9PEZI</name>
<evidence type="ECO:0000313" key="2">
    <source>
        <dbReference type="Proteomes" id="UP001143856"/>
    </source>
</evidence>
<proteinExistence type="predicted"/>